<dbReference type="Proteomes" id="UP000011134">
    <property type="component" value="Unassembled WGS sequence"/>
</dbReference>
<evidence type="ECO:0000313" key="1">
    <source>
        <dbReference type="EMBL" id="ELR64523.1"/>
    </source>
</evidence>
<name>L8J8J6_9GAMM</name>
<keyword evidence="2" id="KW-1185">Reference proteome</keyword>
<reference evidence="1 2" key="1">
    <citation type="submission" date="2012-12" db="EMBL/GenBank/DDBJ databases">
        <title>Genome Assembly of Photobacterium sp. AK15.</title>
        <authorList>
            <person name="Khatri I."/>
            <person name="Vaidya B."/>
            <person name="Srinivas T.N.R."/>
            <person name="Subramanian S."/>
            <person name="Pinnaka A."/>
        </authorList>
    </citation>
    <scope>NUCLEOTIDE SEQUENCE [LARGE SCALE GENOMIC DNA]</scope>
    <source>
        <strain evidence="1 2">AK15</strain>
    </source>
</reference>
<comment type="caution">
    <text evidence="1">The sequence shown here is derived from an EMBL/GenBank/DDBJ whole genome shotgun (WGS) entry which is preliminary data.</text>
</comment>
<proteinExistence type="predicted"/>
<protein>
    <recommendedName>
        <fullName evidence="3">Uracil-DNA glycosylase-like domain-containing protein</fullName>
    </recommendedName>
</protein>
<organism evidence="1 2">
    <name type="scientific">Photobacterium marinum</name>
    <dbReference type="NCBI Taxonomy" id="1056511"/>
    <lineage>
        <taxon>Bacteria</taxon>
        <taxon>Pseudomonadati</taxon>
        <taxon>Pseudomonadota</taxon>
        <taxon>Gammaproteobacteria</taxon>
        <taxon>Vibrionales</taxon>
        <taxon>Vibrionaceae</taxon>
        <taxon>Photobacterium</taxon>
    </lineage>
</organism>
<accession>L8J8J6</accession>
<dbReference type="EMBL" id="AMZO01000025">
    <property type="protein sequence ID" value="ELR64523.1"/>
    <property type="molecule type" value="Genomic_DNA"/>
</dbReference>
<dbReference type="OrthoDB" id="573462at2"/>
<evidence type="ECO:0008006" key="3">
    <source>
        <dbReference type="Google" id="ProtNLM"/>
    </source>
</evidence>
<evidence type="ECO:0000313" key="2">
    <source>
        <dbReference type="Proteomes" id="UP000011134"/>
    </source>
</evidence>
<sequence>MDISIFKNMIQYSDPFCPELLIEQSGDYQSFYSGFDHINTRAKLVIVGMSPGHTQAQKANIVAGNVLRAGGTAQQALEQAKKVASFSGPLRNNLVRLLNHIGIHDLLKINCASTLFTAENEHLVHYTSAFRYPVLKKGKPISTAKPFKNEPMLLNMVESLLAEEAQALPHAIWLPLGQGVESALLHLAQQGLLTPEQILSGLPHPSGANAERISYFLGEKLKSQLSIKTNPHKLDAIRDELVKKLTHLKTKAR</sequence>
<dbReference type="RefSeq" id="WP_007467796.1">
    <property type="nucleotide sequence ID" value="NZ_AMZO01000025.1"/>
</dbReference>
<dbReference type="PATRIC" id="fig|1056511.3.peg.3411"/>
<gene>
    <name evidence="1" type="ORF">C942_02336</name>
</gene>
<dbReference type="AlphaFoldDB" id="L8J8J6"/>